<dbReference type="Pfam" id="PF08386">
    <property type="entry name" value="Abhydrolase_4"/>
    <property type="match status" value="1"/>
</dbReference>
<reference evidence="5" key="1">
    <citation type="submission" date="2021-08" db="EMBL/GenBank/DDBJ databases">
        <title>Global Aspergillus fumigatus from environmental and clinical sources.</title>
        <authorList>
            <person name="Barber A."/>
            <person name="Sae-Ong T."/>
        </authorList>
    </citation>
    <scope>NUCLEOTIDE SEQUENCE</scope>
    <source>
        <strain evidence="5">NRZ-2016-071</strain>
    </source>
</reference>
<feature type="region of interest" description="Disordered" evidence="3">
    <location>
        <begin position="1"/>
        <end position="37"/>
    </location>
</feature>
<dbReference type="SUPFAM" id="SSF53474">
    <property type="entry name" value="alpha/beta-Hydrolases"/>
    <property type="match status" value="1"/>
</dbReference>
<organism evidence="5 6">
    <name type="scientific">Aspergillus fumigatus</name>
    <name type="common">Neosartorya fumigata</name>
    <dbReference type="NCBI Taxonomy" id="746128"/>
    <lineage>
        <taxon>Eukaryota</taxon>
        <taxon>Fungi</taxon>
        <taxon>Dikarya</taxon>
        <taxon>Ascomycota</taxon>
        <taxon>Pezizomycotina</taxon>
        <taxon>Eurotiomycetes</taxon>
        <taxon>Eurotiomycetidae</taxon>
        <taxon>Eurotiales</taxon>
        <taxon>Aspergillaceae</taxon>
        <taxon>Aspergillus</taxon>
        <taxon>Aspergillus subgen. Fumigati</taxon>
    </lineage>
</organism>
<comment type="caution">
    <text evidence="5">The sequence shown here is derived from an EMBL/GenBank/DDBJ whole genome shotgun (WGS) entry which is preliminary data.</text>
</comment>
<evidence type="ECO:0000256" key="3">
    <source>
        <dbReference type="SAM" id="MobiDB-lite"/>
    </source>
</evidence>
<proteinExistence type="inferred from homology"/>
<accession>A0A8H4MKT3</accession>
<dbReference type="GO" id="GO:0016787">
    <property type="term" value="F:hydrolase activity"/>
    <property type="evidence" value="ECO:0007669"/>
    <property type="project" value="UniProtKB-KW"/>
</dbReference>
<dbReference type="InterPro" id="IPR051601">
    <property type="entry name" value="Serine_prot/Carboxylest_S33"/>
</dbReference>
<evidence type="ECO:0000313" key="6">
    <source>
        <dbReference type="Proteomes" id="UP000813423"/>
    </source>
</evidence>
<dbReference type="PANTHER" id="PTHR43248:SF25">
    <property type="entry name" value="AB HYDROLASE-1 DOMAIN-CONTAINING PROTEIN-RELATED"/>
    <property type="match status" value="1"/>
</dbReference>
<dbReference type="Proteomes" id="UP000813423">
    <property type="component" value="Unassembled WGS sequence"/>
</dbReference>
<evidence type="ECO:0000256" key="2">
    <source>
        <dbReference type="ARBA" id="ARBA00022801"/>
    </source>
</evidence>
<protein>
    <recommendedName>
        <fullName evidence="4">Peptidase S33 tripeptidyl aminopeptidase-like C-terminal domain-containing protein</fullName>
    </recommendedName>
</protein>
<dbReference type="AlphaFoldDB" id="A0A8H4MKT3"/>
<evidence type="ECO:0000256" key="1">
    <source>
        <dbReference type="ARBA" id="ARBA00010088"/>
    </source>
</evidence>
<dbReference type="InterPro" id="IPR029058">
    <property type="entry name" value="AB_hydrolase_fold"/>
</dbReference>
<comment type="similarity">
    <text evidence="1">Belongs to the peptidase S33 family.</text>
</comment>
<keyword evidence="2" id="KW-0378">Hydrolase</keyword>
<dbReference type="InterPro" id="IPR013595">
    <property type="entry name" value="Pept_S33_TAP-like_C"/>
</dbReference>
<dbReference type="PANTHER" id="PTHR43248">
    <property type="entry name" value="2-SUCCINYL-6-HYDROXY-2,4-CYCLOHEXADIENE-1-CARBOXYLATE SYNTHASE"/>
    <property type="match status" value="1"/>
</dbReference>
<feature type="compositionally biased region" description="Polar residues" evidence="3">
    <location>
        <begin position="1"/>
        <end position="14"/>
    </location>
</feature>
<dbReference type="EMBL" id="JAIBSC010000106">
    <property type="protein sequence ID" value="KAH1897523.1"/>
    <property type="molecule type" value="Genomic_DNA"/>
</dbReference>
<gene>
    <name evidence="5" type="ORF">KXV57_000685</name>
</gene>
<evidence type="ECO:0000259" key="4">
    <source>
        <dbReference type="Pfam" id="PF08386"/>
    </source>
</evidence>
<evidence type="ECO:0000313" key="5">
    <source>
        <dbReference type="EMBL" id="KAH1897523.1"/>
    </source>
</evidence>
<sequence length="693" mass="75743">MESSSLQNIKTDSNGPMVLKKQNGSSRPSSPIPVGRQNKARPITLALMGLAAFLWLILPDAVPRSTAKGENNARPPAFSWDQITPSNSLEYHDCFDGFQCARLEVPMDYHRENGRGRQMAIAIVRLPAKIPVTDSRYGGAVLINPGGPGGSGVEQALLFGRDMQTIIDGETDPALPTGPANLSARYFDIIGFDPRGVNNTTPGFSCFPDSFSQRNWELQVEADGMLGSSDDSLMRNWQRAVALGGACSKALQYAPEGTDEALGDHLNTPPVARDMLEIIERHGEWRERQGQTEQRMYDRMYGYDQQQSIVARTKWKRGHEKLLYWGRSYGTVLGSTFATMFPDRVERVLLDAVVDVDKYYTGKGPDVIADADAIFDRFVVYCDAAGLDGCPFYRHGGPAAIKAAYLELEAVLYNASVPAAPSATRGPEVITWTDLKTVLRYSVYQPLFVFPLLAHYAKSLSEGDGSPMADFKQRSRSPSCPSDQCLQTGPWSGECFEKGSSELYAMSAILCSDAPYLRDMDQARFQEAWASLKARSFTLGDYWAAVTALGPVHRQYISSNSSCEQYSGSSHSVEKAGIRSRVLSNSTTMLTVSIICSAKRMSEKFPGSVVLQQDSEGHTTLAAPSLCVGKAIRTYFQSGVLPDPGMVCGADLKPLLGESGSVHAMNAADKTMYDSLMNMVAQANSLSRRLPFA</sequence>
<feature type="domain" description="Peptidase S33 tripeptidyl aminopeptidase-like C-terminal" evidence="4">
    <location>
        <begin position="597"/>
        <end position="648"/>
    </location>
</feature>
<dbReference type="Gene3D" id="3.40.50.1820">
    <property type="entry name" value="alpha/beta hydrolase"/>
    <property type="match status" value="1"/>
</dbReference>
<name>A0A8H4MKT3_ASPFM</name>